<reference evidence="1" key="1">
    <citation type="journal article" date="2021" name="Proc. Natl. Acad. Sci. U.S.A.">
        <title>A Catalog of Tens of Thousands of Viruses from Human Metagenomes Reveals Hidden Associations with Chronic Diseases.</title>
        <authorList>
            <person name="Tisza M.J."/>
            <person name="Buck C.B."/>
        </authorList>
    </citation>
    <scope>NUCLEOTIDE SEQUENCE</scope>
    <source>
        <strain evidence="1">CtnPP24</strain>
    </source>
</reference>
<sequence>MALHVDRADAKIQLTGHDNFAVVEPNHLSAPRSGGVYGQLPADDSIEMLEQGTFVKYDYAAGKVDFTGEGPWMMVFNEEKLYDERKQMHRDYAMKKSDFYDGVMTPRVFRMYAGDIFTTNNVKAGDYNLGDVLVPGDAGVLESGAKGEGLAVKVVKLTTMPDGQPGLKLQVIAE</sequence>
<accession>A0A8S5TZ91</accession>
<protein>
    <submittedName>
        <fullName evidence="1">Uncharacterized protein</fullName>
    </submittedName>
</protein>
<organism evidence="1">
    <name type="scientific">Siphoviridae sp. ctnPP24</name>
    <dbReference type="NCBI Taxonomy" id="2825662"/>
    <lineage>
        <taxon>Viruses</taxon>
        <taxon>Duplodnaviria</taxon>
        <taxon>Heunggongvirae</taxon>
        <taxon>Uroviricota</taxon>
        <taxon>Caudoviricetes</taxon>
    </lineage>
</organism>
<name>A0A8S5TZ91_9CAUD</name>
<evidence type="ECO:0000313" key="1">
    <source>
        <dbReference type="EMBL" id="DAF87498.1"/>
    </source>
</evidence>
<dbReference type="EMBL" id="BK015962">
    <property type="protein sequence ID" value="DAF87498.1"/>
    <property type="molecule type" value="Genomic_DNA"/>
</dbReference>
<proteinExistence type="predicted"/>